<keyword evidence="20" id="KW-0560">Oxidoreductase</keyword>
<comment type="catalytic activity">
    <reaction evidence="15">
        <text>4 Fe(II)-[cytochrome c] + O2 + 8 H(+)(in) = 4 Fe(III)-[cytochrome c] + 2 H2O + 4 H(+)(out)</text>
        <dbReference type="Rhea" id="RHEA:11436"/>
        <dbReference type="Rhea" id="RHEA-COMP:10350"/>
        <dbReference type="Rhea" id="RHEA-COMP:14399"/>
        <dbReference type="ChEBI" id="CHEBI:15377"/>
        <dbReference type="ChEBI" id="CHEBI:15378"/>
        <dbReference type="ChEBI" id="CHEBI:15379"/>
        <dbReference type="ChEBI" id="CHEBI:29033"/>
        <dbReference type="ChEBI" id="CHEBI:29034"/>
        <dbReference type="EC" id="7.1.1.9"/>
    </reaction>
</comment>
<evidence type="ECO:0000256" key="3">
    <source>
        <dbReference type="ARBA" id="ARBA00022448"/>
    </source>
</evidence>
<keyword evidence="3" id="KW-0813">Transport</keyword>
<evidence type="ECO:0000256" key="15">
    <source>
        <dbReference type="ARBA" id="ARBA00047816"/>
    </source>
</evidence>
<evidence type="ECO:0000256" key="7">
    <source>
        <dbReference type="ARBA" id="ARBA00022723"/>
    </source>
</evidence>
<dbReference type="InterPro" id="IPR034236">
    <property type="entry name" value="CuRO_CcO_Caa3_II"/>
</dbReference>
<accession>A0A3P5XFU5</accession>
<reference evidence="20 21" key="1">
    <citation type="submission" date="2018-11" db="EMBL/GenBank/DDBJ databases">
        <authorList>
            <person name="Criscuolo A."/>
        </authorList>
    </citation>
    <scope>NUCLEOTIDE SEQUENCE [LARGE SCALE GENOMIC DNA]</scope>
    <source>
        <strain evidence="20">ACIP111625</strain>
    </source>
</reference>
<evidence type="ECO:0000256" key="12">
    <source>
        <dbReference type="ARBA" id="ARBA00023136"/>
    </source>
</evidence>
<organism evidence="20 21">
    <name type="scientific">Pseudogemmobacter humi</name>
    <dbReference type="NCBI Taxonomy" id="2483812"/>
    <lineage>
        <taxon>Bacteria</taxon>
        <taxon>Pseudomonadati</taxon>
        <taxon>Pseudomonadota</taxon>
        <taxon>Alphaproteobacteria</taxon>
        <taxon>Rhodobacterales</taxon>
        <taxon>Paracoccaceae</taxon>
        <taxon>Pseudogemmobacter</taxon>
    </lineage>
</organism>
<dbReference type="GO" id="GO:0042773">
    <property type="term" value="P:ATP synthesis coupled electron transport"/>
    <property type="evidence" value="ECO:0007669"/>
    <property type="project" value="TreeGrafter"/>
</dbReference>
<evidence type="ECO:0000313" key="21">
    <source>
        <dbReference type="Proteomes" id="UP000277498"/>
    </source>
</evidence>
<dbReference type="CDD" id="cd04213">
    <property type="entry name" value="CuRO_CcO_Caa3_II"/>
    <property type="match status" value="1"/>
</dbReference>
<dbReference type="PROSITE" id="PS51007">
    <property type="entry name" value="CYTC"/>
    <property type="match status" value="1"/>
</dbReference>
<dbReference type="SUPFAM" id="SSF46626">
    <property type="entry name" value="Cytochrome c"/>
    <property type="match status" value="1"/>
</dbReference>
<dbReference type="SUPFAM" id="SSF49503">
    <property type="entry name" value="Cupredoxins"/>
    <property type="match status" value="1"/>
</dbReference>
<dbReference type="PANTHER" id="PTHR22888">
    <property type="entry name" value="CYTOCHROME C OXIDASE, SUBUNIT II"/>
    <property type="match status" value="1"/>
</dbReference>
<gene>
    <name evidence="20" type="primary">ctaC_2</name>
    <name evidence="20" type="ORF">XINFAN_03931</name>
</gene>
<keyword evidence="10 16" id="KW-0408">Iron</keyword>
<dbReference type="PROSITE" id="PS50857">
    <property type="entry name" value="COX2_CUA"/>
    <property type="match status" value="1"/>
</dbReference>
<dbReference type="PANTHER" id="PTHR22888:SF9">
    <property type="entry name" value="CYTOCHROME C OXIDASE SUBUNIT 2"/>
    <property type="match status" value="1"/>
</dbReference>
<evidence type="ECO:0000256" key="8">
    <source>
        <dbReference type="ARBA" id="ARBA00022982"/>
    </source>
</evidence>
<dbReference type="NCBIfam" id="TIGR02866">
    <property type="entry name" value="CoxB"/>
    <property type="match status" value="1"/>
</dbReference>
<evidence type="ECO:0000256" key="4">
    <source>
        <dbReference type="ARBA" id="ARBA00022617"/>
    </source>
</evidence>
<feature type="transmembrane region" description="Helical" evidence="17">
    <location>
        <begin position="69"/>
        <end position="91"/>
    </location>
</feature>
<dbReference type="InterPro" id="IPR001505">
    <property type="entry name" value="Copper_CuA"/>
</dbReference>
<evidence type="ECO:0000256" key="5">
    <source>
        <dbReference type="ARBA" id="ARBA00022660"/>
    </source>
</evidence>
<dbReference type="InterPro" id="IPR045187">
    <property type="entry name" value="CcO_II"/>
</dbReference>
<evidence type="ECO:0000256" key="13">
    <source>
        <dbReference type="ARBA" id="ARBA00024688"/>
    </source>
</evidence>
<dbReference type="Pfam" id="PF00116">
    <property type="entry name" value="COX2"/>
    <property type="match status" value="1"/>
</dbReference>
<dbReference type="AlphaFoldDB" id="A0A3P5XFU5"/>
<dbReference type="InterPro" id="IPR036909">
    <property type="entry name" value="Cyt_c-like_dom_sf"/>
</dbReference>
<feature type="transmembrane region" description="Helical" evidence="17">
    <location>
        <begin position="30"/>
        <end position="57"/>
    </location>
</feature>
<evidence type="ECO:0000256" key="11">
    <source>
        <dbReference type="ARBA" id="ARBA00023008"/>
    </source>
</evidence>
<dbReference type="InterPro" id="IPR014222">
    <property type="entry name" value="Cyt_c_oxidase_su2"/>
</dbReference>
<evidence type="ECO:0000256" key="10">
    <source>
        <dbReference type="ARBA" id="ARBA00023004"/>
    </source>
</evidence>
<protein>
    <recommendedName>
        <fullName evidence="14">Cytochrome aa3 subunit 2</fullName>
    </recommendedName>
</protein>
<feature type="domain" description="Cytochrome oxidase subunit II copper A binding" evidence="18">
    <location>
        <begin position="102"/>
        <end position="217"/>
    </location>
</feature>
<evidence type="ECO:0000256" key="6">
    <source>
        <dbReference type="ARBA" id="ARBA00022692"/>
    </source>
</evidence>
<comment type="similarity">
    <text evidence="2">Belongs to the cytochrome c oxidase subunit 2 family.</text>
</comment>
<comment type="function">
    <text evidence="13">Subunits I and II form the functional core of the enzyme complex. Electrons originating in cytochrome c are transferred via heme a and Cu(A) to the binuclear center formed by heme a3 and Cu(B).</text>
</comment>
<keyword evidence="9 17" id="KW-1133">Transmembrane helix</keyword>
<name>A0A3P5XFU5_9RHOB</name>
<keyword evidence="5" id="KW-0679">Respiratory chain</keyword>
<keyword evidence="6 17" id="KW-0812">Transmembrane</keyword>
<keyword evidence="21" id="KW-1185">Reference proteome</keyword>
<keyword evidence="12 17" id="KW-0472">Membrane</keyword>
<dbReference type="GO" id="GO:0020037">
    <property type="term" value="F:heme binding"/>
    <property type="evidence" value="ECO:0007669"/>
    <property type="project" value="InterPro"/>
</dbReference>
<dbReference type="InterPro" id="IPR002429">
    <property type="entry name" value="CcO_II-like_C"/>
</dbReference>
<dbReference type="GO" id="GO:0016020">
    <property type="term" value="C:membrane"/>
    <property type="evidence" value="ECO:0007669"/>
    <property type="project" value="UniProtKB-SubCell"/>
</dbReference>
<dbReference type="PROSITE" id="PS00078">
    <property type="entry name" value="COX2"/>
    <property type="match status" value="1"/>
</dbReference>
<evidence type="ECO:0000259" key="19">
    <source>
        <dbReference type="PROSITE" id="PS51007"/>
    </source>
</evidence>
<proteinExistence type="inferred from homology"/>
<dbReference type="Pfam" id="PF00034">
    <property type="entry name" value="Cytochrom_C"/>
    <property type="match status" value="1"/>
</dbReference>
<evidence type="ECO:0000256" key="17">
    <source>
        <dbReference type="SAM" id="Phobius"/>
    </source>
</evidence>
<keyword evidence="8" id="KW-0249">Electron transport</keyword>
<keyword evidence="7 16" id="KW-0479">Metal-binding</keyword>
<dbReference type="Gene3D" id="2.60.40.420">
    <property type="entry name" value="Cupredoxins - blue copper proteins"/>
    <property type="match status" value="1"/>
</dbReference>
<sequence length="312" mass="33484">MPALGLMTLAACKAEQSALHPASQDARDVATLFWVMTAGGAVIWLIMMGIVVYAVLGRRRPVSERFADRFILTGGVIFPTVVLAALLVFGLRLLPGAWHPGAPDLRIHVTGEQFWWRVVYEGPDGARVETANQVRLPKGQEVEFHLSAQDVIHSFWIPPLGGKLDMIPGRTNILRLTADRTGTFRGICAEFCGMSHALMAFEAVVEEPDAFAAWLAAEAAPARGDATAFTRAGCGACHGVRGLVEEGAVGPDLTHLARRTTLAAGTLPMTRAALAAWLANPAAIKPDARMPAYGDLPEAEREAILDFLMGLK</sequence>
<dbReference type="GO" id="GO:0005507">
    <property type="term" value="F:copper ion binding"/>
    <property type="evidence" value="ECO:0007669"/>
    <property type="project" value="InterPro"/>
</dbReference>
<evidence type="ECO:0000256" key="2">
    <source>
        <dbReference type="ARBA" id="ARBA00007866"/>
    </source>
</evidence>
<evidence type="ECO:0000256" key="14">
    <source>
        <dbReference type="ARBA" id="ARBA00031399"/>
    </source>
</evidence>
<evidence type="ECO:0000256" key="16">
    <source>
        <dbReference type="PROSITE-ProRule" id="PRU00433"/>
    </source>
</evidence>
<evidence type="ECO:0000256" key="1">
    <source>
        <dbReference type="ARBA" id="ARBA00004141"/>
    </source>
</evidence>
<evidence type="ECO:0000259" key="18">
    <source>
        <dbReference type="PROSITE" id="PS50857"/>
    </source>
</evidence>
<dbReference type="EMBL" id="UXAW01000120">
    <property type="protein sequence ID" value="VDC33621.1"/>
    <property type="molecule type" value="Genomic_DNA"/>
</dbReference>
<keyword evidence="4 16" id="KW-0349">Heme</keyword>
<dbReference type="InterPro" id="IPR009056">
    <property type="entry name" value="Cyt_c-like_dom"/>
</dbReference>
<evidence type="ECO:0000256" key="9">
    <source>
        <dbReference type="ARBA" id="ARBA00022989"/>
    </source>
</evidence>
<keyword evidence="11" id="KW-0186">Copper</keyword>
<comment type="subcellular location">
    <subcellularLocation>
        <location evidence="1">Membrane</location>
        <topology evidence="1">Multi-pass membrane protein</topology>
    </subcellularLocation>
</comment>
<feature type="domain" description="Cytochrome c" evidence="19">
    <location>
        <begin position="219"/>
        <end position="312"/>
    </location>
</feature>
<dbReference type="InterPro" id="IPR008972">
    <property type="entry name" value="Cupredoxin"/>
</dbReference>
<evidence type="ECO:0000313" key="20">
    <source>
        <dbReference type="EMBL" id="VDC33621.1"/>
    </source>
</evidence>
<dbReference type="GO" id="GO:0016491">
    <property type="term" value="F:oxidoreductase activity"/>
    <property type="evidence" value="ECO:0007669"/>
    <property type="project" value="UniProtKB-KW"/>
</dbReference>
<dbReference type="GO" id="GO:0004129">
    <property type="term" value="F:cytochrome-c oxidase activity"/>
    <property type="evidence" value="ECO:0007669"/>
    <property type="project" value="UniProtKB-EC"/>
</dbReference>
<dbReference type="Proteomes" id="UP000277498">
    <property type="component" value="Unassembled WGS sequence"/>
</dbReference>